<keyword evidence="2" id="KW-1133">Transmembrane helix</keyword>
<dbReference type="InterPro" id="IPR012551">
    <property type="entry name" value="DUF1707_SHOCT-like"/>
</dbReference>
<feature type="compositionally biased region" description="Low complexity" evidence="1">
    <location>
        <begin position="48"/>
        <end position="58"/>
    </location>
</feature>
<name>A0A6L5GAH9_9ACTN</name>
<evidence type="ECO:0000256" key="2">
    <source>
        <dbReference type="SAM" id="Phobius"/>
    </source>
</evidence>
<proteinExistence type="predicted"/>
<dbReference type="EMBL" id="WIAO01000015">
    <property type="protein sequence ID" value="MQM26553.1"/>
    <property type="molecule type" value="Genomic_DNA"/>
</dbReference>
<protein>
    <submittedName>
        <fullName evidence="4">DUF1707 domain-containing protein</fullName>
    </submittedName>
</protein>
<dbReference type="Proteomes" id="UP000477750">
    <property type="component" value="Unassembled WGS sequence"/>
</dbReference>
<keyword evidence="2" id="KW-0472">Membrane</keyword>
<evidence type="ECO:0000313" key="4">
    <source>
        <dbReference type="EMBL" id="MQM26553.1"/>
    </source>
</evidence>
<organism evidence="4 5">
    <name type="scientific">Glycomyces albidus</name>
    <dbReference type="NCBI Taxonomy" id="2656774"/>
    <lineage>
        <taxon>Bacteria</taxon>
        <taxon>Bacillati</taxon>
        <taxon>Actinomycetota</taxon>
        <taxon>Actinomycetes</taxon>
        <taxon>Glycomycetales</taxon>
        <taxon>Glycomycetaceae</taxon>
        <taxon>Glycomyces</taxon>
    </lineage>
</organism>
<dbReference type="PANTHER" id="PTHR40763:SF4">
    <property type="entry name" value="DUF1707 DOMAIN-CONTAINING PROTEIN"/>
    <property type="match status" value="1"/>
</dbReference>
<reference evidence="4 5" key="1">
    <citation type="submission" date="2019-10" db="EMBL/GenBank/DDBJ databases">
        <title>Glycomyces albidus sp. nov., a novel actinomycete isolated from rhizosphere soil of wheat (Triticum aestivum L.).</title>
        <authorList>
            <person name="Qian L."/>
        </authorList>
    </citation>
    <scope>NUCLEOTIDE SEQUENCE [LARGE SCALE GENOMIC DNA]</scope>
    <source>
        <strain evidence="4 5">NEAU-7082</strain>
    </source>
</reference>
<feature type="domain" description="DUF1707" evidence="3">
    <location>
        <begin position="89"/>
        <end position="141"/>
    </location>
</feature>
<dbReference type="Pfam" id="PF08044">
    <property type="entry name" value="DUF1707"/>
    <property type="match status" value="1"/>
</dbReference>
<evidence type="ECO:0000256" key="1">
    <source>
        <dbReference type="SAM" id="MobiDB-lite"/>
    </source>
</evidence>
<feature type="transmembrane region" description="Helical" evidence="2">
    <location>
        <begin position="208"/>
        <end position="229"/>
    </location>
</feature>
<evidence type="ECO:0000313" key="5">
    <source>
        <dbReference type="Proteomes" id="UP000477750"/>
    </source>
</evidence>
<keyword evidence="5" id="KW-1185">Reference proteome</keyword>
<dbReference type="AlphaFoldDB" id="A0A6L5GAH9"/>
<comment type="caution">
    <text evidence="4">The sequence shown here is derived from an EMBL/GenBank/DDBJ whole genome shotgun (WGS) entry which is preliminary data.</text>
</comment>
<feature type="transmembrane region" description="Helical" evidence="2">
    <location>
        <begin position="182"/>
        <end position="202"/>
    </location>
</feature>
<gene>
    <name evidence="4" type="ORF">GFD30_13360</name>
</gene>
<feature type="compositionally biased region" description="Polar residues" evidence="1">
    <location>
        <begin position="15"/>
        <end position="28"/>
    </location>
</feature>
<sequence length="230" mass="25104">MLSTMSAGSVPAPTPTISCSLTAPSSQLRAGSGRGAAERRAPARPARRGSAPRPGSGAVPWQWQCVARPWHPGRSIRHWRCGRMDRDQMRASESDRQVVMERLRQAVEEGRLDVGEYQDRVDAAMSARVYSELDVLISDLQQLPPPGFQEASMEPTQVMRPQPLSKVNQQLREEAEAGPRKWKIAGVAVAIAAAACLVIFMLSPELFLYIAIGVLVVLVLFVVAAFSGLF</sequence>
<feature type="region of interest" description="Disordered" evidence="1">
    <location>
        <begin position="1"/>
        <end position="58"/>
    </location>
</feature>
<evidence type="ECO:0000259" key="3">
    <source>
        <dbReference type="Pfam" id="PF08044"/>
    </source>
</evidence>
<keyword evidence="2" id="KW-0812">Transmembrane</keyword>
<dbReference type="PANTHER" id="PTHR40763">
    <property type="entry name" value="MEMBRANE PROTEIN-RELATED"/>
    <property type="match status" value="1"/>
</dbReference>
<accession>A0A6L5GAH9</accession>